<sequence length="253" mass="26566">MQRFHDKVVVVTGAGSGIGEATARRFCEEGARVVLAGRTAAKLEKVAASLPSGRAAVKPTDVSVNQQVEDLIAFAVQKFGRLDVLVNDAGTFAEGKATELSIEEWHRVQATNSDGVFYGARSALPHLEKSKGCIVNVASVSGLGGDWGMTAYNASKGAVVNLTRVLALDYAASGVRINAVCPTFTLTDMTADMQQDPELIRKFEERIPLGRAAQPAEIAAVIAFLASEDAGFVTGVNMPVDGGLTASNGQPKM</sequence>
<organism evidence="3 4">
    <name type="scientific">Oxalicibacterium flavum</name>
    <dbReference type="NCBI Taxonomy" id="179467"/>
    <lineage>
        <taxon>Bacteria</taxon>
        <taxon>Pseudomonadati</taxon>
        <taxon>Pseudomonadota</taxon>
        <taxon>Betaproteobacteria</taxon>
        <taxon>Burkholderiales</taxon>
        <taxon>Oxalobacteraceae</taxon>
        <taxon>Oxalicibacterium</taxon>
    </lineage>
</organism>
<dbReference type="PANTHER" id="PTHR43975:SF2">
    <property type="entry name" value="EG:BACR7A4.14 PROTEIN-RELATED"/>
    <property type="match status" value="1"/>
</dbReference>
<evidence type="ECO:0000313" key="3">
    <source>
        <dbReference type="EMBL" id="GGC15364.1"/>
    </source>
</evidence>
<gene>
    <name evidence="3" type="ORF">GCM10007205_25400</name>
</gene>
<dbReference type="FunFam" id="3.40.50.720:FF:000084">
    <property type="entry name" value="Short-chain dehydrogenase reductase"/>
    <property type="match status" value="1"/>
</dbReference>
<dbReference type="Proteomes" id="UP000620266">
    <property type="component" value="Unassembled WGS sequence"/>
</dbReference>
<keyword evidence="4" id="KW-1185">Reference proteome</keyword>
<dbReference type="AlphaFoldDB" id="A0A8J2XZT8"/>
<comment type="caution">
    <text evidence="3">The sequence shown here is derived from an EMBL/GenBank/DDBJ whole genome shotgun (WGS) entry which is preliminary data.</text>
</comment>
<feature type="domain" description="Ketoreductase" evidence="2">
    <location>
        <begin position="7"/>
        <end position="189"/>
    </location>
</feature>
<evidence type="ECO:0000256" key="1">
    <source>
        <dbReference type="ARBA" id="ARBA00006484"/>
    </source>
</evidence>
<evidence type="ECO:0000313" key="4">
    <source>
        <dbReference type="Proteomes" id="UP000620266"/>
    </source>
</evidence>
<accession>A0A8J2XZT8</accession>
<comment type="similarity">
    <text evidence="1">Belongs to the short-chain dehydrogenases/reductases (SDR) family.</text>
</comment>
<dbReference type="PANTHER" id="PTHR43975">
    <property type="entry name" value="ZGC:101858"/>
    <property type="match status" value="1"/>
</dbReference>
<dbReference type="PROSITE" id="PS00061">
    <property type="entry name" value="ADH_SHORT"/>
    <property type="match status" value="1"/>
</dbReference>
<dbReference type="PRINTS" id="PR00080">
    <property type="entry name" value="SDRFAMILY"/>
</dbReference>
<protein>
    <submittedName>
        <fullName evidence="3">3-oxoacyl-ACP reductase</fullName>
    </submittedName>
</protein>
<dbReference type="InterPro" id="IPR002347">
    <property type="entry name" value="SDR_fam"/>
</dbReference>
<dbReference type="CDD" id="cd05233">
    <property type="entry name" value="SDR_c"/>
    <property type="match status" value="1"/>
</dbReference>
<evidence type="ECO:0000259" key="2">
    <source>
        <dbReference type="SMART" id="SM00822"/>
    </source>
</evidence>
<dbReference type="PRINTS" id="PR00081">
    <property type="entry name" value="GDHRDH"/>
</dbReference>
<dbReference type="RefSeq" id="WP_188396730.1">
    <property type="nucleotide sequence ID" value="NZ_BMCG01000005.1"/>
</dbReference>
<dbReference type="SMART" id="SM00822">
    <property type="entry name" value="PKS_KR"/>
    <property type="match status" value="1"/>
</dbReference>
<dbReference type="Pfam" id="PF13561">
    <property type="entry name" value="adh_short_C2"/>
    <property type="match status" value="1"/>
</dbReference>
<dbReference type="InterPro" id="IPR036291">
    <property type="entry name" value="NAD(P)-bd_dom_sf"/>
</dbReference>
<dbReference type="NCBIfam" id="NF005559">
    <property type="entry name" value="PRK07231.1"/>
    <property type="match status" value="1"/>
</dbReference>
<dbReference type="InterPro" id="IPR057326">
    <property type="entry name" value="KR_dom"/>
</dbReference>
<reference evidence="3" key="2">
    <citation type="submission" date="2020-09" db="EMBL/GenBank/DDBJ databases">
        <authorList>
            <person name="Sun Q."/>
            <person name="Sedlacek I."/>
        </authorList>
    </citation>
    <scope>NUCLEOTIDE SEQUENCE</scope>
    <source>
        <strain evidence="3">CCM 7086</strain>
    </source>
</reference>
<dbReference type="InterPro" id="IPR020904">
    <property type="entry name" value="Sc_DH/Rdtase_CS"/>
</dbReference>
<name>A0A8J2XZT8_9BURK</name>
<proteinExistence type="inferred from homology"/>
<dbReference type="Gene3D" id="3.40.50.720">
    <property type="entry name" value="NAD(P)-binding Rossmann-like Domain"/>
    <property type="match status" value="1"/>
</dbReference>
<dbReference type="SUPFAM" id="SSF51735">
    <property type="entry name" value="NAD(P)-binding Rossmann-fold domains"/>
    <property type="match status" value="1"/>
</dbReference>
<dbReference type="EMBL" id="BMCG01000005">
    <property type="protein sequence ID" value="GGC15364.1"/>
    <property type="molecule type" value="Genomic_DNA"/>
</dbReference>
<reference evidence="3" key="1">
    <citation type="journal article" date="2014" name="Int. J. Syst. Evol. Microbiol.">
        <title>Complete genome sequence of Corynebacterium casei LMG S-19264T (=DSM 44701T), isolated from a smear-ripened cheese.</title>
        <authorList>
            <consortium name="US DOE Joint Genome Institute (JGI-PGF)"/>
            <person name="Walter F."/>
            <person name="Albersmeier A."/>
            <person name="Kalinowski J."/>
            <person name="Ruckert C."/>
        </authorList>
    </citation>
    <scope>NUCLEOTIDE SEQUENCE</scope>
    <source>
        <strain evidence="3">CCM 7086</strain>
    </source>
</reference>